<reference evidence="1" key="2">
    <citation type="submission" date="2020-09" db="EMBL/GenBank/DDBJ databases">
        <authorList>
            <person name="Sun Q."/>
            <person name="Kim S."/>
        </authorList>
    </citation>
    <scope>NUCLEOTIDE SEQUENCE</scope>
    <source>
        <strain evidence="1">KCTC 12870</strain>
    </source>
</reference>
<dbReference type="InterPro" id="IPR026350">
    <property type="entry name" value="GxxExxY"/>
</dbReference>
<proteinExistence type="predicted"/>
<dbReference type="AlphaFoldDB" id="A0A8J3D8V5"/>
<protein>
    <recommendedName>
        <fullName evidence="3">GxxExxY protein</fullName>
    </recommendedName>
</protein>
<dbReference type="RefSeq" id="WP_189511020.1">
    <property type="nucleotide sequence ID" value="NZ_BMXG01000001.1"/>
</dbReference>
<name>A0A8J3D8V5_9BACT</name>
<dbReference type="Proteomes" id="UP000642829">
    <property type="component" value="Unassembled WGS sequence"/>
</dbReference>
<accession>A0A8J3D8V5</accession>
<dbReference type="Pfam" id="PF13366">
    <property type="entry name" value="PDDEXK_3"/>
    <property type="match status" value="1"/>
</dbReference>
<keyword evidence="2" id="KW-1185">Reference proteome</keyword>
<evidence type="ECO:0000313" key="1">
    <source>
        <dbReference type="EMBL" id="GHB91052.1"/>
    </source>
</evidence>
<comment type="caution">
    <text evidence="1">The sequence shown here is derived from an EMBL/GenBank/DDBJ whole genome shotgun (WGS) entry which is preliminary data.</text>
</comment>
<dbReference type="NCBIfam" id="TIGR04256">
    <property type="entry name" value="GxxExxY"/>
    <property type="match status" value="1"/>
</dbReference>
<sequence length="127" mass="14265">MGLEFEEITKEVIGAAFDVHTELGYGFLEKVYQRAMVVELDSRGIAAESEKGIQVIYKNQIVGDYFADLLVESKVVVELKVALNYNPNDEAQLLNEMKATGIRVGLLVNFGKTKVEFKRFVRSEKSS</sequence>
<dbReference type="EMBL" id="BMXG01000001">
    <property type="protein sequence ID" value="GHB91052.1"/>
    <property type="molecule type" value="Genomic_DNA"/>
</dbReference>
<evidence type="ECO:0000313" key="2">
    <source>
        <dbReference type="Proteomes" id="UP000642829"/>
    </source>
</evidence>
<gene>
    <name evidence="1" type="ORF">GCM10007047_02450</name>
</gene>
<organism evidence="1 2">
    <name type="scientific">Cerasicoccus arenae</name>
    <dbReference type="NCBI Taxonomy" id="424488"/>
    <lineage>
        <taxon>Bacteria</taxon>
        <taxon>Pseudomonadati</taxon>
        <taxon>Verrucomicrobiota</taxon>
        <taxon>Opitutia</taxon>
        <taxon>Puniceicoccales</taxon>
        <taxon>Cerasicoccaceae</taxon>
        <taxon>Cerasicoccus</taxon>
    </lineage>
</organism>
<evidence type="ECO:0008006" key="3">
    <source>
        <dbReference type="Google" id="ProtNLM"/>
    </source>
</evidence>
<reference evidence="1" key="1">
    <citation type="journal article" date="2014" name="Int. J. Syst. Evol. Microbiol.">
        <title>Complete genome sequence of Corynebacterium casei LMG S-19264T (=DSM 44701T), isolated from a smear-ripened cheese.</title>
        <authorList>
            <consortium name="US DOE Joint Genome Institute (JGI-PGF)"/>
            <person name="Walter F."/>
            <person name="Albersmeier A."/>
            <person name="Kalinowski J."/>
            <person name="Ruckert C."/>
        </authorList>
    </citation>
    <scope>NUCLEOTIDE SEQUENCE</scope>
    <source>
        <strain evidence="1">KCTC 12870</strain>
    </source>
</reference>